<sequence length="69" mass="8094">MTEEERIREVEQISRRTKESVKIPPDQQRIIRIVQFKSGKLATCIGTLEDAIRNAKRMEDLYGPIEHIE</sequence>
<dbReference type="Proteomes" id="UP000477156">
    <property type="component" value="Unassembled WGS sequence"/>
</dbReference>
<comment type="caution">
    <text evidence="1">The sequence shown here is derived from an EMBL/GenBank/DDBJ whole genome shotgun (WGS) entry which is preliminary data.</text>
</comment>
<accession>A0A6L8XUB4</accession>
<dbReference type="RefSeq" id="WP_161276237.1">
    <property type="nucleotide sequence ID" value="NZ_JADNBV010000001.1"/>
</dbReference>
<dbReference type="AlphaFoldDB" id="A0A6L8XUB4"/>
<protein>
    <submittedName>
        <fullName evidence="1">Uncharacterized protein</fullName>
    </submittedName>
</protein>
<dbReference type="EMBL" id="WWVF01000019">
    <property type="protein sequence ID" value="MZS89519.1"/>
    <property type="molecule type" value="Genomic_DNA"/>
</dbReference>
<organism evidence="1 2">
    <name type="scientific">Blautia wexlerae</name>
    <dbReference type="NCBI Taxonomy" id="418240"/>
    <lineage>
        <taxon>Bacteria</taxon>
        <taxon>Bacillati</taxon>
        <taxon>Bacillota</taxon>
        <taxon>Clostridia</taxon>
        <taxon>Lachnospirales</taxon>
        <taxon>Lachnospiraceae</taxon>
        <taxon>Blautia</taxon>
    </lineage>
</organism>
<evidence type="ECO:0000313" key="1">
    <source>
        <dbReference type="EMBL" id="MZS89519.1"/>
    </source>
</evidence>
<gene>
    <name evidence="1" type="ORF">GT712_10660</name>
</gene>
<proteinExistence type="predicted"/>
<name>A0A6L8XUB4_9FIRM</name>
<evidence type="ECO:0000313" key="2">
    <source>
        <dbReference type="Proteomes" id="UP000477156"/>
    </source>
</evidence>
<reference evidence="1 2" key="1">
    <citation type="journal article" date="2019" name="Nat. Med.">
        <title>A library of human gut bacterial isolates paired with longitudinal multiomics data enables mechanistic microbiome research.</title>
        <authorList>
            <person name="Poyet M."/>
            <person name="Groussin M."/>
            <person name="Gibbons S.M."/>
            <person name="Avila-Pacheco J."/>
            <person name="Jiang X."/>
            <person name="Kearney S.M."/>
            <person name="Perrotta A.R."/>
            <person name="Berdy B."/>
            <person name="Zhao S."/>
            <person name="Lieberman T.D."/>
            <person name="Swanson P.K."/>
            <person name="Smith M."/>
            <person name="Roesemann S."/>
            <person name="Alexander J.E."/>
            <person name="Rich S.A."/>
            <person name="Livny J."/>
            <person name="Vlamakis H."/>
            <person name="Clish C."/>
            <person name="Bullock K."/>
            <person name="Deik A."/>
            <person name="Scott J."/>
            <person name="Pierce K.A."/>
            <person name="Xavier R.J."/>
            <person name="Alm E.J."/>
        </authorList>
    </citation>
    <scope>NUCLEOTIDE SEQUENCE [LARGE SCALE GENOMIC DNA]</scope>
    <source>
        <strain evidence="1 2">BIOML-A12</strain>
    </source>
</reference>